<evidence type="ECO:0000313" key="3">
    <source>
        <dbReference type="EMBL" id="XDP44836.1"/>
    </source>
</evidence>
<dbReference type="KEGG" id="spue:AB5L97_16435"/>
<proteinExistence type="predicted"/>
<keyword evidence="2" id="KW-0472">Membrane</keyword>
<protein>
    <submittedName>
        <fullName evidence="3">Uncharacterized protein</fullName>
    </submittedName>
</protein>
<reference evidence="3" key="1">
    <citation type="submission" date="2024-07" db="EMBL/GenBank/DDBJ databases">
        <authorList>
            <person name="fu j."/>
        </authorList>
    </citation>
    <scope>NUCLEOTIDE SEQUENCE</scope>
    <source>
        <strain evidence="3">P10A9</strain>
    </source>
</reference>
<feature type="region of interest" description="Disordered" evidence="1">
    <location>
        <begin position="1"/>
        <end position="41"/>
    </location>
</feature>
<name>A0AB39L156_9MICC</name>
<dbReference type="AlphaFoldDB" id="A0AB39L156"/>
<evidence type="ECO:0000256" key="1">
    <source>
        <dbReference type="SAM" id="MobiDB-lite"/>
    </source>
</evidence>
<keyword evidence="2" id="KW-0812">Transmembrane</keyword>
<feature type="transmembrane region" description="Helical" evidence="2">
    <location>
        <begin position="76"/>
        <end position="96"/>
    </location>
</feature>
<dbReference type="EMBL" id="CP163302">
    <property type="protein sequence ID" value="XDP44836.1"/>
    <property type="molecule type" value="Genomic_DNA"/>
</dbReference>
<evidence type="ECO:0000256" key="2">
    <source>
        <dbReference type="SAM" id="Phobius"/>
    </source>
</evidence>
<feature type="transmembrane region" description="Helical" evidence="2">
    <location>
        <begin position="108"/>
        <end position="127"/>
    </location>
</feature>
<dbReference type="RefSeq" id="WP_369045452.1">
    <property type="nucleotide sequence ID" value="NZ_CP163302.1"/>
</dbReference>
<organism evidence="3">
    <name type="scientific">Sinomonas puerhi</name>
    <dbReference type="NCBI Taxonomy" id="3238584"/>
    <lineage>
        <taxon>Bacteria</taxon>
        <taxon>Bacillati</taxon>
        <taxon>Actinomycetota</taxon>
        <taxon>Actinomycetes</taxon>
        <taxon>Micrococcales</taxon>
        <taxon>Micrococcaceae</taxon>
        <taxon>Sinomonas</taxon>
    </lineage>
</organism>
<gene>
    <name evidence="3" type="ORF">AB5L97_16435</name>
</gene>
<sequence length="134" mass="13936">MSARRRHRWRDANPRPERFPGLGEEPGRQRSTGGSGKPEHRFDGGSFGMGIILGVLALWVVYLVIFFAAGAPYARIGGFAFVPVGIYAAAAVVLTARARSVSLGGGMLLGLGIWLLIGGGACIAGLSRTGGGLL</sequence>
<accession>A0AB39L156</accession>
<feature type="transmembrane region" description="Helical" evidence="2">
    <location>
        <begin position="47"/>
        <end position="70"/>
    </location>
</feature>
<keyword evidence="2" id="KW-1133">Transmembrane helix</keyword>